<reference evidence="2" key="1">
    <citation type="submission" date="2020-06" db="EMBL/GenBank/DDBJ databases">
        <authorList>
            <person name="Li T."/>
            <person name="Hu X."/>
            <person name="Zhang T."/>
            <person name="Song X."/>
            <person name="Zhang H."/>
            <person name="Dai N."/>
            <person name="Sheng W."/>
            <person name="Hou X."/>
            <person name="Wei L."/>
        </authorList>
    </citation>
    <scope>NUCLEOTIDE SEQUENCE</scope>
    <source>
        <strain evidence="2">G01</strain>
        <tissue evidence="2">Leaf</tissue>
    </source>
</reference>
<dbReference type="PROSITE" id="PS50994">
    <property type="entry name" value="INTEGRASE"/>
    <property type="match status" value="1"/>
</dbReference>
<dbReference type="AlphaFoldDB" id="A0AAW2JTS2"/>
<proteinExistence type="predicted"/>
<evidence type="ECO:0000259" key="1">
    <source>
        <dbReference type="PROSITE" id="PS50994"/>
    </source>
</evidence>
<comment type="caution">
    <text evidence="2">The sequence shown here is derived from an EMBL/GenBank/DDBJ whole genome shotgun (WGS) entry which is preliminary data.</text>
</comment>
<organism evidence="2">
    <name type="scientific">Sesamum angustifolium</name>
    <dbReference type="NCBI Taxonomy" id="2727405"/>
    <lineage>
        <taxon>Eukaryota</taxon>
        <taxon>Viridiplantae</taxon>
        <taxon>Streptophyta</taxon>
        <taxon>Embryophyta</taxon>
        <taxon>Tracheophyta</taxon>
        <taxon>Spermatophyta</taxon>
        <taxon>Magnoliopsida</taxon>
        <taxon>eudicotyledons</taxon>
        <taxon>Gunneridae</taxon>
        <taxon>Pentapetalae</taxon>
        <taxon>asterids</taxon>
        <taxon>lamiids</taxon>
        <taxon>Lamiales</taxon>
        <taxon>Pedaliaceae</taxon>
        <taxon>Sesamum</taxon>
    </lineage>
</organism>
<dbReference type="EMBL" id="JACGWK010000516">
    <property type="protein sequence ID" value="KAL0297994.1"/>
    <property type="molecule type" value="Genomic_DNA"/>
</dbReference>
<feature type="domain" description="Integrase catalytic" evidence="1">
    <location>
        <begin position="121"/>
        <end position="217"/>
    </location>
</feature>
<dbReference type="SUPFAM" id="SSF53098">
    <property type="entry name" value="Ribonuclease H-like"/>
    <property type="match status" value="1"/>
</dbReference>
<sequence>MYLTSPRVRSHNQGQQGSENLVADHLSRLIREEDGTPICDSFPGERLFKMQVQVVRRCVPNDEHNSVLTFCHNFACGGHFGPKRTARKVLDCGLYWNTLFKNAYEFCKKCFVKSHIFNRFGVPRAIISDQGSHFCNRAVGTLFKKYGVHHRVATAYHPQTNGQVEVSNREVKFILEKTVSPGRKDWSLRLEDALWAYRTADKTPIGMSPYRLVFRKTCHLPVEIEHNAYWAVQKCNFDMGKAGMERKLQLQELEELRLDAYQNSRIYKEKTKAFYDSFILRKQFDIGQKVLLYNSRLKLMPGKLRSRWIGPFEVSNVFPYGAVEIKSFDTGKTFKVNGHRLKPFLMGDNIESFVDIALAQPPQSKK</sequence>
<dbReference type="PANTHER" id="PTHR47266">
    <property type="entry name" value="ENDONUCLEASE-RELATED"/>
    <property type="match status" value="1"/>
</dbReference>
<gene>
    <name evidence="2" type="ORF">Sangu_3167700</name>
</gene>
<dbReference type="GO" id="GO:0015074">
    <property type="term" value="P:DNA integration"/>
    <property type="evidence" value="ECO:0007669"/>
    <property type="project" value="InterPro"/>
</dbReference>
<protein>
    <recommendedName>
        <fullName evidence="1">Integrase catalytic domain-containing protein</fullName>
    </recommendedName>
</protein>
<evidence type="ECO:0000313" key="2">
    <source>
        <dbReference type="EMBL" id="KAL0297994.1"/>
    </source>
</evidence>
<accession>A0AAW2JTS2</accession>
<dbReference type="InterPro" id="IPR052160">
    <property type="entry name" value="Gypsy_RT_Integrase-like"/>
</dbReference>
<dbReference type="GO" id="GO:0003676">
    <property type="term" value="F:nucleic acid binding"/>
    <property type="evidence" value="ECO:0007669"/>
    <property type="project" value="InterPro"/>
</dbReference>
<dbReference type="InterPro" id="IPR036397">
    <property type="entry name" value="RNaseH_sf"/>
</dbReference>
<name>A0AAW2JTS2_9LAMI</name>
<dbReference type="Gene3D" id="3.30.420.10">
    <property type="entry name" value="Ribonuclease H-like superfamily/Ribonuclease H"/>
    <property type="match status" value="1"/>
</dbReference>
<dbReference type="InterPro" id="IPR012337">
    <property type="entry name" value="RNaseH-like_sf"/>
</dbReference>
<dbReference type="InterPro" id="IPR001584">
    <property type="entry name" value="Integrase_cat-core"/>
</dbReference>
<reference evidence="2" key="2">
    <citation type="journal article" date="2024" name="Plant">
        <title>Genomic evolution and insights into agronomic trait innovations of Sesamum species.</title>
        <authorList>
            <person name="Miao H."/>
            <person name="Wang L."/>
            <person name="Qu L."/>
            <person name="Liu H."/>
            <person name="Sun Y."/>
            <person name="Le M."/>
            <person name="Wang Q."/>
            <person name="Wei S."/>
            <person name="Zheng Y."/>
            <person name="Lin W."/>
            <person name="Duan Y."/>
            <person name="Cao H."/>
            <person name="Xiong S."/>
            <person name="Wang X."/>
            <person name="Wei L."/>
            <person name="Li C."/>
            <person name="Ma Q."/>
            <person name="Ju M."/>
            <person name="Zhao R."/>
            <person name="Li G."/>
            <person name="Mu C."/>
            <person name="Tian Q."/>
            <person name="Mei H."/>
            <person name="Zhang T."/>
            <person name="Gao T."/>
            <person name="Zhang H."/>
        </authorList>
    </citation>
    <scope>NUCLEOTIDE SEQUENCE</scope>
    <source>
        <strain evidence="2">G01</strain>
    </source>
</reference>